<protein>
    <submittedName>
        <fullName evidence="1">Uncharacterized protein</fullName>
    </submittedName>
</protein>
<accession>A0A328E6I5</accession>
<dbReference type="Proteomes" id="UP000249390">
    <property type="component" value="Unassembled WGS sequence"/>
</dbReference>
<reference evidence="1 2" key="1">
    <citation type="submission" date="2018-06" db="EMBL/GenBank/DDBJ databases">
        <title>The Genome of Cuscuta australis (Dodder) Provides Insight into the Evolution of Plant Parasitism.</title>
        <authorList>
            <person name="Liu H."/>
        </authorList>
    </citation>
    <scope>NUCLEOTIDE SEQUENCE [LARGE SCALE GENOMIC DNA]</scope>
    <source>
        <strain evidence="2">cv. Yunnan</strain>
        <tissue evidence="1">Vines</tissue>
    </source>
</reference>
<gene>
    <name evidence="1" type="ORF">DM860_014900</name>
</gene>
<evidence type="ECO:0000313" key="1">
    <source>
        <dbReference type="EMBL" id="RAL52073.1"/>
    </source>
</evidence>
<dbReference type="EMBL" id="NQVE01000040">
    <property type="protein sequence ID" value="RAL52073.1"/>
    <property type="molecule type" value="Genomic_DNA"/>
</dbReference>
<comment type="caution">
    <text evidence="1">The sequence shown here is derived from an EMBL/GenBank/DDBJ whole genome shotgun (WGS) entry which is preliminary data.</text>
</comment>
<proteinExistence type="predicted"/>
<evidence type="ECO:0000313" key="2">
    <source>
        <dbReference type="Proteomes" id="UP000249390"/>
    </source>
</evidence>
<sequence length="95" mass="11297">MEHETTIHATARKSLVGTFEKRINEGLSLWIFFLLWEMKEIYSERVEKSEDDCDYVRNIRRLDVTLFGEYVDMLRSRCFKAKSIESLKDSNKVSI</sequence>
<name>A0A328E6I5_9ASTE</name>
<dbReference type="AlphaFoldDB" id="A0A328E6I5"/>
<keyword evidence="2" id="KW-1185">Reference proteome</keyword>
<organism evidence="1 2">
    <name type="scientific">Cuscuta australis</name>
    <dbReference type="NCBI Taxonomy" id="267555"/>
    <lineage>
        <taxon>Eukaryota</taxon>
        <taxon>Viridiplantae</taxon>
        <taxon>Streptophyta</taxon>
        <taxon>Embryophyta</taxon>
        <taxon>Tracheophyta</taxon>
        <taxon>Spermatophyta</taxon>
        <taxon>Magnoliopsida</taxon>
        <taxon>eudicotyledons</taxon>
        <taxon>Gunneridae</taxon>
        <taxon>Pentapetalae</taxon>
        <taxon>asterids</taxon>
        <taxon>lamiids</taxon>
        <taxon>Solanales</taxon>
        <taxon>Convolvulaceae</taxon>
        <taxon>Cuscuteae</taxon>
        <taxon>Cuscuta</taxon>
        <taxon>Cuscuta subgen. Grammica</taxon>
        <taxon>Cuscuta sect. Cleistogrammica</taxon>
    </lineage>
</organism>